<organism evidence="15 16">
    <name type="scientific">Lacrimispora sphenoides JCM 1415</name>
    <dbReference type="NCBI Taxonomy" id="1297793"/>
    <lineage>
        <taxon>Bacteria</taxon>
        <taxon>Bacillati</taxon>
        <taxon>Bacillota</taxon>
        <taxon>Clostridia</taxon>
        <taxon>Lachnospirales</taxon>
        <taxon>Lachnospiraceae</taxon>
        <taxon>Lacrimispora</taxon>
    </lineage>
</organism>
<dbReference type="InterPro" id="IPR027394">
    <property type="entry name" value="Cytochrome-c3_hydrogenase_C"/>
</dbReference>
<evidence type="ECO:0000313" key="15">
    <source>
        <dbReference type="EMBL" id="SET76605.1"/>
    </source>
</evidence>
<evidence type="ECO:0000256" key="6">
    <source>
        <dbReference type="ARBA" id="ARBA00022485"/>
    </source>
</evidence>
<keyword evidence="9" id="KW-0560">Oxidoreductase</keyword>
<reference evidence="15 16" key="1">
    <citation type="submission" date="2016-10" db="EMBL/GenBank/DDBJ databases">
        <authorList>
            <person name="Varghese N."/>
            <person name="Submissions S."/>
        </authorList>
    </citation>
    <scope>NUCLEOTIDE SEQUENCE [LARGE SCALE GENOMIC DNA]</scope>
    <source>
        <strain evidence="15 16">ATCC 19403</strain>
    </source>
</reference>
<feature type="domain" description="Cytochrome-c3 hydrogenase C-terminal" evidence="14">
    <location>
        <begin position="216"/>
        <end position="293"/>
    </location>
</feature>
<accession>A0ABY1C784</accession>
<keyword evidence="12" id="KW-0003">3Fe-4S</keyword>
<dbReference type="PIRSF" id="PIRSF000310">
    <property type="entry name" value="NiFe_hyd_ssu"/>
    <property type="match status" value="1"/>
</dbReference>
<dbReference type="NCBIfam" id="TIGR00391">
    <property type="entry name" value="hydA"/>
    <property type="match status" value="1"/>
</dbReference>
<dbReference type="Proteomes" id="UP000198970">
    <property type="component" value="Chromosome I"/>
</dbReference>
<comment type="cofactor">
    <cofactor evidence="2">
        <name>[4Fe-4S] cluster</name>
        <dbReference type="ChEBI" id="CHEBI:49883"/>
    </cofactor>
</comment>
<dbReference type="EMBL" id="LT630003">
    <property type="protein sequence ID" value="SET76605.1"/>
    <property type="molecule type" value="Genomic_DNA"/>
</dbReference>
<dbReference type="InterPro" id="IPR001821">
    <property type="entry name" value="NiFe_hydrogenase_ssu"/>
</dbReference>
<evidence type="ECO:0000256" key="8">
    <source>
        <dbReference type="ARBA" id="ARBA00022729"/>
    </source>
</evidence>
<evidence type="ECO:0000256" key="7">
    <source>
        <dbReference type="ARBA" id="ARBA00022723"/>
    </source>
</evidence>
<evidence type="ECO:0000259" key="14">
    <source>
        <dbReference type="Pfam" id="PF14720"/>
    </source>
</evidence>
<dbReference type="Pfam" id="PF14720">
    <property type="entry name" value="NiFe_hyd_SSU_C"/>
    <property type="match status" value="1"/>
</dbReference>
<name>A0ABY1C784_9FIRM</name>
<sequence length="302" mass="33625">MVKHLDYGSFECPYQESRLKTTESLVNRVRDEIAGETRQKRNLVWLELNGCTGNTISLLDGQNPDFKYLLTQMTNFIYSNSLMNSYGSKAMDQLFDVIGSDYILAVEGAVSLKDNGSYNVIGRHNGREITGYEAVKRLGEQAAHVIAVGACASHGGVSAARPNPTQCVGVQEVLQRKVIKLTGCPCHPDWFMGTLAYLILYGEPPLDSRDRPLMFYSITIHDRCPRRSYFDSGIFATKLGQETCMFMMGCKGPVTQIDCPIRQWNGHVNWPIGGDSPCIGCAQFGFPDAMEPFITYDTMRGE</sequence>
<evidence type="ECO:0000256" key="11">
    <source>
        <dbReference type="ARBA" id="ARBA00023014"/>
    </source>
</evidence>
<keyword evidence="10" id="KW-0408">Iron</keyword>
<protein>
    <submittedName>
        <fullName evidence="15">Hydrogenase small subunit</fullName>
    </submittedName>
</protein>
<evidence type="ECO:0000256" key="4">
    <source>
        <dbReference type="ARBA" id="ARBA00006605"/>
    </source>
</evidence>
<feature type="domain" description="NADH:ubiquinone oxidoreductase-like 20kDa subunit" evidence="13">
    <location>
        <begin position="51"/>
        <end position="198"/>
    </location>
</feature>
<evidence type="ECO:0000256" key="1">
    <source>
        <dbReference type="ARBA" id="ARBA00001927"/>
    </source>
</evidence>
<keyword evidence="11" id="KW-0411">Iron-sulfur</keyword>
<keyword evidence="16" id="KW-1185">Reference proteome</keyword>
<keyword evidence="8" id="KW-0732">Signal</keyword>
<dbReference type="SUPFAM" id="SSF56770">
    <property type="entry name" value="HydA/Nqo6-like"/>
    <property type="match status" value="1"/>
</dbReference>
<comment type="subcellular location">
    <subcellularLocation>
        <location evidence="3">Cell envelope</location>
    </subcellularLocation>
</comment>
<dbReference type="Gene3D" id="4.10.480.10">
    <property type="entry name" value="Cytochrome-c3 hydrogenase, C-terminal domain"/>
    <property type="match status" value="1"/>
</dbReference>
<gene>
    <name evidence="15" type="ORF">SAMN02745906_1740</name>
</gene>
<dbReference type="Pfam" id="PF01058">
    <property type="entry name" value="Oxidored_q6"/>
    <property type="match status" value="1"/>
</dbReference>
<evidence type="ECO:0000313" key="16">
    <source>
        <dbReference type="Proteomes" id="UP000198970"/>
    </source>
</evidence>
<dbReference type="InterPro" id="IPR037024">
    <property type="entry name" value="NiFe_Hase_small_N_sf"/>
</dbReference>
<proteinExistence type="inferred from homology"/>
<evidence type="ECO:0000259" key="13">
    <source>
        <dbReference type="Pfam" id="PF01058"/>
    </source>
</evidence>
<dbReference type="PANTHER" id="PTHR30013:SF7">
    <property type="entry name" value="HYDROGENASE-2 SMALL CHAIN"/>
    <property type="match status" value="1"/>
</dbReference>
<keyword evidence="7" id="KW-0479">Metal-binding</keyword>
<dbReference type="PRINTS" id="PR00614">
    <property type="entry name" value="NIHGNASESMLL"/>
</dbReference>
<dbReference type="InterPro" id="IPR037148">
    <property type="entry name" value="NiFe-Hase_small_C_sf"/>
</dbReference>
<comment type="cofactor">
    <cofactor evidence="1">
        <name>[3Fe-4S] cluster</name>
        <dbReference type="ChEBI" id="CHEBI:21137"/>
    </cofactor>
</comment>
<evidence type="ECO:0000256" key="5">
    <source>
        <dbReference type="ARBA" id="ARBA00011771"/>
    </source>
</evidence>
<comment type="similarity">
    <text evidence="4">Belongs to the [NiFe]/[NiFeSe] hydrogenase small subunit family.</text>
</comment>
<comment type="subunit">
    <text evidence="5">Heterodimer of a large and a small subunit.</text>
</comment>
<dbReference type="PANTHER" id="PTHR30013">
    <property type="entry name" value="NIFE / NIFESE HYDROGENASE SMALL SUBUNIT FAMILY MEMBER"/>
    <property type="match status" value="1"/>
</dbReference>
<dbReference type="Gene3D" id="3.40.50.700">
    <property type="entry name" value="NADH:ubiquinone oxidoreductase-like, 20kDa subunit"/>
    <property type="match status" value="1"/>
</dbReference>
<evidence type="ECO:0000256" key="9">
    <source>
        <dbReference type="ARBA" id="ARBA00023002"/>
    </source>
</evidence>
<evidence type="ECO:0000256" key="3">
    <source>
        <dbReference type="ARBA" id="ARBA00004196"/>
    </source>
</evidence>
<dbReference type="InterPro" id="IPR006137">
    <property type="entry name" value="NADH_UbQ_OxRdtase-like_20kDa"/>
</dbReference>
<keyword evidence="6" id="KW-0004">4Fe-4S</keyword>
<evidence type="ECO:0000256" key="12">
    <source>
        <dbReference type="ARBA" id="ARBA00023291"/>
    </source>
</evidence>
<evidence type="ECO:0000256" key="2">
    <source>
        <dbReference type="ARBA" id="ARBA00001966"/>
    </source>
</evidence>
<evidence type="ECO:0000256" key="10">
    <source>
        <dbReference type="ARBA" id="ARBA00023004"/>
    </source>
</evidence>